<evidence type="ECO:0000313" key="7">
    <source>
        <dbReference type="Proteomes" id="UP001604336"/>
    </source>
</evidence>
<dbReference type="PANTHER" id="PTHR31656">
    <property type="entry name" value="ROOT CAP DOMAIN-CONTAINING PROTEIN"/>
    <property type="match status" value="1"/>
</dbReference>
<accession>A0ABD1P8R5</accession>
<feature type="signal peptide" evidence="5">
    <location>
        <begin position="1"/>
        <end position="25"/>
    </location>
</feature>
<name>A0ABD1P8R5_9LAMI</name>
<dbReference type="EMBL" id="JBFOLK010000014">
    <property type="protein sequence ID" value="KAL2460279.1"/>
    <property type="molecule type" value="Genomic_DNA"/>
</dbReference>
<evidence type="ECO:0000256" key="3">
    <source>
        <dbReference type="ARBA" id="ARBA00022530"/>
    </source>
</evidence>
<sequence>MRMNSCSCFAAALWFMILAFSVSNGTYLVPEQDVLVSANFVDISYEYVPSLPKYDSPTGLGTFMKSSTDIRTGSLFNTRNFNLSTDCGTHVKAFTEVESLDLTILNGPVLVVEVPKDKNITAEVMQGLNIPRGVKRVIFKTLNTERDLMHKTEFDSSYTGFQKDGAEWLVKNTDIKLIGLDYLSVAVKPDQGDVYQILGKDVIPVEGLKLDKVNPGEYFLHCLPLRLSDAKGAPTRCILFCPDSCTVECVSCKPICSGASSPPPSEGDNKGDGKTPSPPTPTPTPSPPAQTPSPPTPTSSPPAQTPSPTPSPPAQTPSPPTPTRSPPAQTPTPPTPTRMPPAQTPSPPTPIPSPPAQTPSPPTPTPPSSATPTPPPTSSPNPPLPPISTPPSSPPVYPSPTPPWNSSLPPPATDVNAARRKRCKNKNYPQCYGVEHVCPSTCPTTCEVDCNTCKPVCICDYPGAVCQDPLFIGGDGITFYFHGKKDKDFCLVSDPNLHINAHFIGRRNENMKRDFTWVQSIGILFENHNLFIGAKKKTATWDDANDRLALALDGAAIRLQETDGVKWRSETLPSTTMKMDSDTNSVIDEIEGIVKITAKVVPITAQESRVHNYGITNEDCFAHLELGFKFYSLSGNVNGVLGQTYRSDYASRVKMGVSIPVLGGDREFAVSSLYATDCAVSQFIRGGKDQVSAFNLELPSMKCGSGIEDRGVVCKK</sequence>
<comment type="subcellular location">
    <subcellularLocation>
        <location evidence="1">Secreted</location>
        <location evidence="1">Extracellular space</location>
        <location evidence="1">Extracellular matrix</location>
    </subcellularLocation>
</comment>
<organism evidence="6 7">
    <name type="scientific">Abeliophyllum distichum</name>
    <dbReference type="NCBI Taxonomy" id="126358"/>
    <lineage>
        <taxon>Eukaryota</taxon>
        <taxon>Viridiplantae</taxon>
        <taxon>Streptophyta</taxon>
        <taxon>Embryophyta</taxon>
        <taxon>Tracheophyta</taxon>
        <taxon>Spermatophyta</taxon>
        <taxon>Magnoliopsida</taxon>
        <taxon>eudicotyledons</taxon>
        <taxon>Gunneridae</taxon>
        <taxon>Pentapetalae</taxon>
        <taxon>asterids</taxon>
        <taxon>lamiids</taxon>
        <taxon>Lamiales</taxon>
        <taxon>Oleaceae</taxon>
        <taxon>Forsythieae</taxon>
        <taxon>Abeliophyllum</taxon>
    </lineage>
</organism>
<comment type="caution">
    <text evidence="6">The sequence shown here is derived from an EMBL/GenBank/DDBJ whole genome shotgun (WGS) entry which is preliminary data.</text>
</comment>
<reference evidence="7" key="1">
    <citation type="submission" date="2024-07" db="EMBL/GenBank/DDBJ databases">
        <title>Two chromosome-level genome assemblies of Korean endemic species Abeliophyllum distichum and Forsythia ovata (Oleaceae).</title>
        <authorList>
            <person name="Jang H."/>
        </authorList>
    </citation>
    <scope>NUCLEOTIDE SEQUENCE [LARGE SCALE GENOMIC DNA]</scope>
</reference>
<dbReference type="SUPFAM" id="SSF102198">
    <property type="entry name" value="Putative cyclase"/>
    <property type="match status" value="1"/>
</dbReference>
<dbReference type="Gene3D" id="3.50.30.50">
    <property type="entry name" value="Putative cyclase"/>
    <property type="match status" value="1"/>
</dbReference>
<dbReference type="AlphaFoldDB" id="A0ABD1P8R5"/>
<keyword evidence="7" id="KW-1185">Reference proteome</keyword>
<evidence type="ECO:0000256" key="4">
    <source>
        <dbReference type="SAM" id="MobiDB-lite"/>
    </source>
</evidence>
<dbReference type="InterPro" id="IPR009646">
    <property type="entry name" value="Root_cap"/>
</dbReference>
<gene>
    <name evidence="6" type="ORF">Adt_43699</name>
</gene>
<evidence type="ECO:0000256" key="2">
    <source>
        <dbReference type="ARBA" id="ARBA00007865"/>
    </source>
</evidence>
<protein>
    <submittedName>
        <fullName evidence="6">Uncharacterized protein</fullName>
    </submittedName>
</protein>
<keyword evidence="3" id="KW-0964">Secreted</keyword>
<evidence type="ECO:0000256" key="1">
    <source>
        <dbReference type="ARBA" id="ARBA00004498"/>
    </source>
</evidence>
<evidence type="ECO:0000256" key="5">
    <source>
        <dbReference type="SAM" id="SignalP"/>
    </source>
</evidence>
<keyword evidence="3" id="KW-0272">Extracellular matrix</keyword>
<comment type="similarity">
    <text evidence="2">Belongs to the Cyclase 1 superfamily.</text>
</comment>
<feature type="compositionally biased region" description="Pro residues" evidence="4">
    <location>
        <begin position="276"/>
        <end position="412"/>
    </location>
</feature>
<dbReference type="PRINTS" id="PR01217">
    <property type="entry name" value="PRICHEXTENSN"/>
</dbReference>
<dbReference type="InterPro" id="IPR037175">
    <property type="entry name" value="KFase_sf"/>
</dbReference>
<feature type="chain" id="PRO_5044878522" evidence="5">
    <location>
        <begin position="26"/>
        <end position="716"/>
    </location>
</feature>
<feature type="region of interest" description="Disordered" evidence="4">
    <location>
        <begin position="257"/>
        <end position="413"/>
    </location>
</feature>
<dbReference type="Pfam" id="PF06830">
    <property type="entry name" value="Root_cap"/>
    <property type="match status" value="1"/>
</dbReference>
<dbReference type="Pfam" id="PF04199">
    <property type="entry name" value="Cyclase"/>
    <property type="match status" value="1"/>
</dbReference>
<dbReference type="Proteomes" id="UP001604336">
    <property type="component" value="Unassembled WGS sequence"/>
</dbReference>
<evidence type="ECO:0000313" key="6">
    <source>
        <dbReference type="EMBL" id="KAL2460279.1"/>
    </source>
</evidence>
<dbReference type="InterPro" id="IPR007325">
    <property type="entry name" value="KFase/CYL"/>
</dbReference>
<keyword evidence="5" id="KW-0732">Signal</keyword>
<proteinExistence type="inferred from homology"/>